<dbReference type="AlphaFoldDB" id="A0A8J2KEJ9"/>
<evidence type="ECO:0000313" key="2">
    <source>
        <dbReference type="Proteomes" id="UP000708208"/>
    </source>
</evidence>
<sequence>MAQNTVLPDDWVMSKSTQ</sequence>
<feature type="non-terminal residue" evidence="1">
    <location>
        <position position="1"/>
    </location>
</feature>
<reference evidence="1" key="1">
    <citation type="submission" date="2021-06" db="EMBL/GenBank/DDBJ databases">
        <authorList>
            <person name="Hodson N. C."/>
            <person name="Mongue J. A."/>
            <person name="Jaron S. K."/>
        </authorList>
    </citation>
    <scope>NUCLEOTIDE SEQUENCE</scope>
</reference>
<dbReference type="EMBL" id="CAJVCH010285948">
    <property type="protein sequence ID" value="CAG7784920.1"/>
    <property type="molecule type" value="Genomic_DNA"/>
</dbReference>
<name>A0A8J2KEJ9_9HEXA</name>
<organism evidence="1 2">
    <name type="scientific">Allacma fusca</name>
    <dbReference type="NCBI Taxonomy" id="39272"/>
    <lineage>
        <taxon>Eukaryota</taxon>
        <taxon>Metazoa</taxon>
        <taxon>Ecdysozoa</taxon>
        <taxon>Arthropoda</taxon>
        <taxon>Hexapoda</taxon>
        <taxon>Collembola</taxon>
        <taxon>Symphypleona</taxon>
        <taxon>Sminthuridae</taxon>
        <taxon>Allacma</taxon>
    </lineage>
</organism>
<evidence type="ECO:0000313" key="1">
    <source>
        <dbReference type="EMBL" id="CAG7784920.1"/>
    </source>
</evidence>
<keyword evidence="2" id="KW-1185">Reference proteome</keyword>
<protein>
    <submittedName>
        <fullName evidence="1">Uncharacterized protein</fullName>
    </submittedName>
</protein>
<comment type="caution">
    <text evidence="1">The sequence shown here is derived from an EMBL/GenBank/DDBJ whole genome shotgun (WGS) entry which is preliminary data.</text>
</comment>
<proteinExistence type="predicted"/>
<gene>
    <name evidence="1" type="ORF">AFUS01_LOCUS23578</name>
</gene>
<accession>A0A8J2KEJ9</accession>
<dbReference type="Proteomes" id="UP000708208">
    <property type="component" value="Unassembled WGS sequence"/>
</dbReference>